<dbReference type="Pfam" id="PF10754">
    <property type="entry name" value="DUF2569"/>
    <property type="match status" value="1"/>
</dbReference>
<keyword evidence="1" id="KW-0812">Transmembrane</keyword>
<dbReference type="InterPro" id="IPR019690">
    <property type="entry name" value="DUF2569"/>
</dbReference>
<feature type="transmembrane region" description="Helical" evidence="1">
    <location>
        <begin position="120"/>
        <end position="139"/>
    </location>
</feature>
<name>A0ABQ1GQK6_9GAMM</name>
<gene>
    <name evidence="2" type="ORF">GCM10011328_24640</name>
</gene>
<comment type="caution">
    <text evidence="2">The sequence shown here is derived from an EMBL/GenBank/DDBJ whole genome shotgun (WGS) entry which is preliminary data.</text>
</comment>
<keyword evidence="1" id="KW-0472">Membrane</keyword>
<feature type="transmembrane region" description="Helical" evidence="1">
    <location>
        <begin position="64"/>
        <end position="83"/>
    </location>
</feature>
<feature type="transmembrane region" description="Helical" evidence="1">
    <location>
        <begin position="95"/>
        <end position="114"/>
    </location>
</feature>
<keyword evidence="3" id="KW-1185">Reference proteome</keyword>
<dbReference type="Proteomes" id="UP000627464">
    <property type="component" value="Unassembled WGS sequence"/>
</dbReference>
<protein>
    <submittedName>
        <fullName evidence="2">Membrane protein</fullName>
    </submittedName>
</protein>
<accession>A0ABQ1GQK6</accession>
<keyword evidence="1" id="KW-1133">Transmembrane helix</keyword>
<evidence type="ECO:0000313" key="3">
    <source>
        <dbReference type="Proteomes" id="UP000627464"/>
    </source>
</evidence>
<feature type="transmembrane region" description="Helical" evidence="1">
    <location>
        <begin position="20"/>
        <end position="44"/>
    </location>
</feature>
<organism evidence="2 3">
    <name type="scientific">Hafnia psychrotolerans</name>
    <dbReference type="NCBI Taxonomy" id="1477018"/>
    <lineage>
        <taxon>Bacteria</taxon>
        <taxon>Pseudomonadati</taxon>
        <taxon>Pseudomonadota</taxon>
        <taxon>Gammaproteobacteria</taxon>
        <taxon>Enterobacterales</taxon>
        <taxon>Hafniaceae</taxon>
        <taxon>Hafnia</taxon>
    </lineage>
</organism>
<reference evidence="3" key="1">
    <citation type="journal article" date="2019" name="Int. J. Syst. Evol. Microbiol.">
        <title>The Global Catalogue of Microorganisms (GCM) 10K type strain sequencing project: providing services to taxonomists for standard genome sequencing and annotation.</title>
        <authorList>
            <consortium name="The Broad Institute Genomics Platform"/>
            <consortium name="The Broad Institute Genome Sequencing Center for Infectious Disease"/>
            <person name="Wu L."/>
            <person name="Ma J."/>
        </authorList>
    </citation>
    <scope>NUCLEOTIDE SEQUENCE [LARGE SCALE GENOMIC DNA]</scope>
    <source>
        <strain evidence="3">CGMCC 1.12806</strain>
    </source>
</reference>
<evidence type="ECO:0000313" key="2">
    <source>
        <dbReference type="EMBL" id="GGA48494.1"/>
    </source>
</evidence>
<dbReference type="EMBL" id="BMFZ01000006">
    <property type="protein sequence ID" value="GGA48494.1"/>
    <property type="molecule type" value="Genomic_DNA"/>
</dbReference>
<evidence type="ECO:0000256" key="1">
    <source>
        <dbReference type="SAM" id="Phobius"/>
    </source>
</evidence>
<sequence length="151" mass="17154">MSQQPITKEKSKKRIGGWLLAPLAYLIVTLMSVALMLVLFSMALLVPESREYLLTNSQAFTLQWYFSVVTTLAMGAFSVALLWQFCKCTRHVPKMFIIWLLCTVLLAVKAFAFSPINDDMAVRNLLLALLAAALLVPYFKRSRRVKETFTE</sequence>
<proteinExistence type="predicted"/>